<name>A0ACD4R716_9BACI</name>
<dbReference type="Proteomes" id="UP001226091">
    <property type="component" value="Chromosome"/>
</dbReference>
<proteinExistence type="predicted"/>
<gene>
    <name evidence="1" type="ORF">QLQ22_15705</name>
</gene>
<keyword evidence="2" id="KW-1185">Reference proteome</keyword>
<evidence type="ECO:0000313" key="1">
    <source>
        <dbReference type="EMBL" id="WHZ56138.1"/>
    </source>
</evidence>
<accession>A0ACD4R716</accession>
<protein>
    <submittedName>
        <fullName evidence="1">HAD hydrolase-like protein</fullName>
    </submittedName>
</protein>
<evidence type="ECO:0000313" key="2">
    <source>
        <dbReference type="Proteomes" id="UP001226091"/>
    </source>
</evidence>
<sequence>MSTAVIFDMDGTLFQTNRILELSLEETFELLRGKNLWDKETPIDKYRRIMGVPLPAVWETLLPNHSIDTRNLANDFFQKQLIGYIHSGRGELYPNVAEIFRKLKNNHFPIFIASNGQTEYLDAIVHYYSLQELITEMFSIQQIASQNKSELVGKIVKKYKLKKGFVVGDRLSDILAAKDNNLISIGCRFDFAQEEELSQADYIIDDLLKVEEIISSYHSDTLSI</sequence>
<reference evidence="2" key="1">
    <citation type="journal article" date="2025" name="Aquaculture">
        <title>Assessment of the bioflocculant production and safety properties of Metabacillus hrfriensis sp. nov. based on phenotypic and whole-genome sequencing analysis.</title>
        <authorList>
            <person name="Zhang R."/>
            <person name="Zhao Z."/>
            <person name="Luo L."/>
            <person name="Wang S."/>
            <person name="Guo K."/>
            <person name="Xu W."/>
        </authorList>
    </citation>
    <scope>NUCLEOTIDE SEQUENCE [LARGE SCALE GENOMIC DNA]</scope>
    <source>
        <strain evidence="2">CT-WN-B3</strain>
    </source>
</reference>
<dbReference type="EMBL" id="CP126116">
    <property type="protein sequence ID" value="WHZ56138.1"/>
    <property type="molecule type" value="Genomic_DNA"/>
</dbReference>
<organism evidence="1 2">
    <name type="scientific">Metabacillus hrfriensis</name>
    <dbReference type="NCBI Taxonomy" id="3048891"/>
    <lineage>
        <taxon>Bacteria</taxon>
        <taxon>Bacillati</taxon>
        <taxon>Bacillota</taxon>
        <taxon>Bacilli</taxon>
        <taxon>Bacillales</taxon>
        <taxon>Bacillaceae</taxon>
        <taxon>Metabacillus</taxon>
    </lineage>
</organism>